<dbReference type="GO" id="GO:0006508">
    <property type="term" value="P:proteolysis"/>
    <property type="evidence" value="ECO:0007669"/>
    <property type="project" value="UniProtKB-KW"/>
</dbReference>
<dbReference type="CDD" id="cd01647">
    <property type="entry name" value="RT_LTR"/>
    <property type="match status" value="1"/>
</dbReference>
<reference evidence="10 11" key="1">
    <citation type="submission" date="2019-07" db="EMBL/GenBank/DDBJ databases">
        <title>Genomics analysis of Aphanomyces spp. identifies a new class of oomycete effector associated with host adaptation.</title>
        <authorList>
            <person name="Gaulin E."/>
        </authorList>
    </citation>
    <scope>NUCLEOTIDE SEQUENCE [LARGE SCALE GENOMIC DNA]</scope>
    <source>
        <strain evidence="10 11">ATCC 201684</strain>
    </source>
</reference>
<dbReference type="InterPro" id="IPR041373">
    <property type="entry name" value="RT_RNaseH"/>
</dbReference>
<dbReference type="InterPro" id="IPR050951">
    <property type="entry name" value="Retrovirus_Pol_polyprotein"/>
</dbReference>
<gene>
    <name evidence="10" type="ORF">Ae201684_011729</name>
</gene>
<comment type="caution">
    <text evidence="10">The sequence shown here is derived from an EMBL/GenBank/DDBJ whole genome shotgun (WGS) entry which is preliminary data.</text>
</comment>
<evidence type="ECO:0000256" key="2">
    <source>
        <dbReference type="ARBA" id="ARBA00022679"/>
    </source>
</evidence>
<evidence type="ECO:0000256" key="6">
    <source>
        <dbReference type="ARBA" id="ARBA00022801"/>
    </source>
</evidence>
<dbReference type="VEuPathDB" id="FungiDB:AeMF1_012153"/>
<dbReference type="Pfam" id="PF00078">
    <property type="entry name" value="RVT_1"/>
    <property type="match status" value="1"/>
</dbReference>
<dbReference type="PROSITE" id="PS50878">
    <property type="entry name" value="RT_POL"/>
    <property type="match status" value="1"/>
</dbReference>
<dbReference type="AlphaFoldDB" id="A0A6G0WTK4"/>
<dbReference type="FunFam" id="3.30.70.270:FF:000020">
    <property type="entry name" value="Transposon Tf2-6 polyprotein-like Protein"/>
    <property type="match status" value="1"/>
</dbReference>
<accession>A0A6G0WTK4</accession>
<proteinExistence type="predicted"/>
<dbReference type="Gene3D" id="3.30.70.270">
    <property type="match status" value="2"/>
</dbReference>
<dbReference type="Proteomes" id="UP000481153">
    <property type="component" value="Unassembled WGS sequence"/>
</dbReference>
<dbReference type="SUPFAM" id="SSF56672">
    <property type="entry name" value="DNA/RNA polymerases"/>
    <property type="match status" value="1"/>
</dbReference>
<dbReference type="PANTHER" id="PTHR37984:SF5">
    <property type="entry name" value="PROTEIN NYNRIN-LIKE"/>
    <property type="match status" value="1"/>
</dbReference>
<evidence type="ECO:0000259" key="9">
    <source>
        <dbReference type="PROSITE" id="PS50878"/>
    </source>
</evidence>
<feature type="region of interest" description="Disordered" evidence="8">
    <location>
        <begin position="47"/>
        <end position="68"/>
    </location>
</feature>
<evidence type="ECO:0000256" key="3">
    <source>
        <dbReference type="ARBA" id="ARBA00022695"/>
    </source>
</evidence>
<dbReference type="FunFam" id="3.10.20.370:FF:000001">
    <property type="entry name" value="Retrovirus-related Pol polyprotein from transposon 17.6-like protein"/>
    <property type="match status" value="1"/>
</dbReference>
<dbReference type="Gene3D" id="3.10.20.370">
    <property type="match status" value="1"/>
</dbReference>
<dbReference type="FunFam" id="3.10.10.10:FF:000007">
    <property type="entry name" value="Retrovirus-related Pol polyprotein from transposon 17.6-like Protein"/>
    <property type="match status" value="1"/>
</dbReference>
<dbReference type="InterPro" id="IPR043502">
    <property type="entry name" value="DNA/RNA_pol_sf"/>
</dbReference>
<dbReference type="GO" id="GO:0003964">
    <property type="term" value="F:RNA-directed DNA polymerase activity"/>
    <property type="evidence" value="ECO:0007669"/>
    <property type="project" value="UniProtKB-KW"/>
</dbReference>
<evidence type="ECO:0000256" key="7">
    <source>
        <dbReference type="ARBA" id="ARBA00022918"/>
    </source>
</evidence>
<keyword evidence="1" id="KW-0645">Protease</keyword>
<evidence type="ECO:0000256" key="5">
    <source>
        <dbReference type="ARBA" id="ARBA00022759"/>
    </source>
</evidence>
<name>A0A6G0WTK4_9STRA</name>
<dbReference type="EMBL" id="VJMJ01000149">
    <property type="protein sequence ID" value="KAF0730843.1"/>
    <property type="molecule type" value="Genomic_DNA"/>
</dbReference>
<dbReference type="CDD" id="cd09274">
    <property type="entry name" value="RNase_HI_RT_Ty3"/>
    <property type="match status" value="1"/>
</dbReference>
<dbReference type="InterPro" id="IPR000477">
    <property type="entry name" value="RT_dom"/>
</dbReference>
<evidence type="ECO:0000256" key="1">
    <source>
        <dbReference type="ARBA" id="ARBA00022670"/>
    </source>
</evidence>
<evidence type="ECO:0000313" key="11">
    <source>
        <dbReference type="Proteomes" id="UP000481153"/>
    </source>
</evidence>
<dbReference type="Gene3D" id="3.10.10.10">
    <property type="entry name" value="HIV Type 1 Reverse Transcriptase, subunit A, domain 1"/>
    <property type="match status" value="1"/>
</dbReference>
<dbReference type="VEuPathDB" id="FungiDB:AeMF1_020755"/>
<keyword evidence="4" id="KW-0540">Nuclease</keyword>
<keyword evidence="6" id="KW-0378">Hydrolase</keyword>
<keyword evidence="11" id="KW-1185">Reference proteome</keyword>
<feature type="domain" description="Reverse transcriptase" evidence="9">
    <location>
        <begin position="281"/>
        <end position="460"/>
    </location>
</feature>
<dbReference type="PANTHER" id="PTHR37984">
    <property type="entry name" value="PROTEIN CBG26694"/>
    <property type="match status" value="1"/>
</dbReference>
<protein>
    <recommendedName>
        <fullName evidence="9">Reverse transcriptase domain-containing protein</fullName>
    </recommendedName>
</protein>
<evidence type="ECO:0000313" key="10">
    <source>
        <dbReference type="EMBL" id="KAF0730843.1"/>
    </source>
</evidence>
<keyword evidence="3" id="KW-0548">Nucleotidyltransferase</keyword>
<keyword evidence="5" id="KW-0255">Endonuclease</keyword>
<sequence length="701" mass="78656">MPGTVTDCILGVDYLRRMHAQIDLAQNTLLVPSINFPIPLICDPGQDNPDQDPLAGGSSLPVASIMPPNPDSTRLSVIDTTSILAQSRQMVRCNFSIPVYDGTHVLIETLPNNYPVCVARSLNIVSNGTIWVQVQNPTGEVALLTPQTPIGVVTTLPHSYQEGSPLGFDHENPGVLTQQAYPGVISAVLDKTANKTTKPDSAKQEFPINWEGSSLDPLHRETLRQLLLEFDLFVTTSKAPGRTDRIRCTINTGDATPIKSAPFRVSQREGELMEAEIQQYLDLGLIRPSTSPWASPVLMIRKSDGSIWFCIDYRKLNDVTIKDRYPMPRVDDLLDVLGKSKYFSTMDVASGYWNVRMEEKSIEKTAFICKFGLYEWLVMPFGLCNAVPQFERLMEDVLRDQLWKSCLVYLDDVIVFSQDFATHISRLREVLSCLQAAGFKLKMSKCKWGKTSVAFLGHIVTPAGILPNPEKVNSVLKIRPLRNVDEVRAFLGLAGYFRRFIKGFAAISRPLEKLKTAEVFQWTHECDEALNILKRKLVSPPILAYPDFDKPFFILVDACPVAVGAVLMQRQDNRDRVIAYASQALDATQQKWIHKKDGISEIECYGIVWATKKFRPYIDRRPFTIYTDHSALVWLFKTGSHSSNGKLARWAVHLQSLDFTVVHRPGSQMGCADGLSRLPTEASLKSIQTSDSYRYDGQHEE</sequence>
<dbReference type="GO" id="GO:0004519">
    <property type="term" value="F:endonuclease activity"/>
    <property type="evidence" value="ECO:0007669"/>
    <property type="project" value="UniProtKB-KW"/>
</dbReference>
<keyword evidence="7" id="KW-0695">RNA-directed DNA polymerase</keyword>
<dbReference type="Pfam" id="PF17917">
    <property type="entry name" value="RT_RNaseH"/>
    <property type="match status" value="1"/>
</dbReference>
<dbReference type="InterPro" id="IPR043128">
    <property type="entry name" value="Rev_trsase/Diguanyl_cyclase"/>
</dbReference>
<dbReference type="GO" id="GO:0008233">
    <property type="term" value="F:peptidase activity"/>
    <property type="evidence" value="ECO:0007669"/>
    <property type="project" value="UniProtKB-KW"/>
</dbReference>
<organism evidence="10 11">
    <name type="scientific">Aphanomyces euteiches</name>
    <dbReference type="NCBI Taxonomy" id="100861"/>
    <lineage>
        <taxon>Eukaryota</taxon>
        <taxon>Sar</taxon>
        <taxon>Stramenopiles</taxon>
        <taxon>Oomycota</taxon>
        <taxon>Saprolegniomycetes</taxon>
        <taxon>Saprolegniales</taxon>
        <taxon>Verrucalvaceae</taxon>
        <taxon>Aphanomyces</taxon>
    </lineage>
</organism>
<keyword evidence="2" id="KW-0808">Transferase</keyword>
<evidence type="ECO:0000256" key="8">
    <source>
        <dbReference type="SAM" id="MobiDB-lite"/>
    </source>
</evidence>
<evidence type="ECO:0000256" key="4">
    <source>
        <dbReference type="ARBA" id="ARBA00022722"/>
    </source>
</evidence>